<dbReference type="PANTHER" id="PTHR37984:SF5">
    <property type="entry name" value="PROTEIN NYNRIN-LIKE"/>
    <property type="match status" value="1"/>
</dbReference>
<dbReference type="Pfam" id="PF00665">
    <property type="entry name" value="rve"/>
    <property type="match status" value="1"/>
</dbReference>
<dbReference type="FunFam" id="3.30.420.10:FF:000063">
    <property type="entry name" value="Retrovirus-related Pol polyprotein from transposon 297-like Protein"/>
    <property type="match status" value="1"/>
</dbReference>
<dbReference type="InterPro" id="IPR012337">
    <property type="entry name" value="RNaseH-like_sf"/>
</dbReference>
<dbReference type="PANTHER" id="PTHR37984">
    <property type="entry name" value="PROTEIN CBG26694"/>
    <property type="match status" value="1"/>
</dbReference>
<dbReference type="GO" id="GO:0015074">
    <property type="term" value="P:DNA integration"/>
    <property type="evidence" value="ECO:0007669"/>
    <property type="project" value="InterPro"/>
</dbReference>
<dbReference type="SUPFAM" id="SSF53098">
    <property type="entry name" value="Ribonuclease H-like"/>
    <property type="match status" value="1"/>
</dbReference>
<reference evidence="2" key="1">
    <citation type="journal article" date="2016" name="Mol. Ecol. Resour.">
        <title>Evaluation of the impact of RNA preservation methods of spiders for de novo transcriptome assembly.</title>
        <authorList>
            <person name="Kono N."/>
            <person name="Nakamura H."/>
            <person name="Ito Y."/>
            <person name="Tomita M."/>
            <person name="Arakawa K."/>
        </authorList>
    </citation>
    <scope>NUCLEOTIDE SEQUENCE</scope>
    <source>
        <tissue evidence="2">Whole body</tissue>
    </source>
</reference>
<dbReference type="Gene3D" id="3.30.420.10">
    <property type="entry name" value="Ribonuclease H-like superfamily/Ribonuclease H"/>
    <property type="match status" value="1"/>
</dbReference>
<protein>
    <recommendedName>
        <fullName evidence="1">Integrase catalytic domain-containing protein</fullName>
    </recommendedName>
</protein>
<sequence>MSTVPALSRNYCYWKNIDTDIENMVKSCRECCDVRKNPAKAPLHIWETPEKNWQRVHIDYAGPFMEHQFLIVVDSLSKWPEIFAMKTSPTSSNTIYYLEEIFSRHGLPEILVSDNAAIFKSAEFQHFCKSNGIKQRLIAPGYPATNGQAERYVQILKTKLKCMKYHPGSLHSKLCKLLFRYRITPLNNGKTPSEMLFGRNLRCEFDLIKPTK</sequence>
<evidence type="ECO:0000313" key="2">
    <source>
        <dbReference type="EMBL" id="LAA09653.1"/>
    </source>
</evidence>
<proteinExistence type="evidence at transcript level"/>
<dbReference type="InterPro" id="IPR001584">
    <property type="entry name" value="Integrase_cat-core"/>
</dbReference>
<dbReference type="GO" id="GO:0003676">
    <property type="term" value="F:nucleic acid binding"/>
    <property type="evidence" value="ECO:0007669"/>
    <property type="project" value="InterPro"/>
</dbReference>
<dbReference type="OrthoDB" id="6425558at2759"/>
<organism evidence="2">
    <name type="scientific">Parasteatoda tepidariorum</name>
    <name type="common">Common house spider</name>
    <name type="synonym">Achaearanea tepidariorum</name>
    <dbReference type="NCBI Taxonomy" id="114398"/>
    <lineage>
        <taxon>Eukaryota</taxon>
        <taxon>Metazoa</taxon>
        <taxon>Ecdysozoa</taxon>
        <taxon>Arthropoda</taxon>
        <taxon>Chelicerata</taxon>
        <taxon>Arachnida</taxon>
        <taxon>Araneae</taxon>
        <taxon>Araneomorphae</taxon>
        <taxon>Entelegynae</taxon>
        <taxon>Araneoidea</taxon>
        <taxon>Theridiidae</taxon>
        <taxon>Parasteatoda</taxon>
    </lineage>
</organism>
<dbReference type="EMBL" id="IAAA01034495">
    <property type="protein sequence ID" value="LAA09653.1"/>
    <property type="molecule type" value="mRNA"/>
</dbReference>
<dbReference type="InterPro" id="IPR036397">
    <property type="entry name" value="RNaseH_sf"/>
</dbReference>
<dbReference type="AlphaFoldDB" id="A0A2L2YNI8"/>
<accession>A0A2L2YNI8</accession>
<evidence type="ECO:0000259" key="1">
    <source>
        <dbReference type="PROSITE" id="PS50994"/>
    </source>
</evidence>
<feature type="domain" description="Integrase catalytic" evidence="1">
    <location>
        <begin position="45"/>
        <end position="200"/>
    </location>
</feature>
<dbReference type="InterPro" id="IPR050951">
    <property type="entry name" value="Retrovirus_Pol_polyprotein"/>
</dbReference>
<dbReference type="PROSITE" id="PS50994">
    <property type="entry name" value="INTEGRASE"/>
    <property type="match status" value="1"/>
</dbReference>
<name>A0A2L2YNI8_PARTP</name>